<dbReference type="EMBL" id="CP016440">
    <property type="protein sequence ID" value="ANY16426.1"/>
    <property type="molecule type" value="Genomic_DNA"/>
</dbReference>
<dbReference type="SMART" id="SM00345">
    <property type="entry name" value="HTH_GNTR"/>
    <property type="match status" value="1"/>
</dbReference>
<dbReference type="OrthoDB" id="9804020at2"/>
<dbReference type="InterPro" id="IPR004839">
    <property type="entry name" value="Aminotransferase_I/II_large"/>
</dbReference>
<comment type="similarity">
    <text evidence="1">In the C-terminal section; belongs to the class-I pyridoxal-phosphate-dependent aminotransferase family.</text>
</comment>
<dbReference type="SUPFAM" id="SSF46785">
    <property type="entry name" value="Winged helix' DNA-binding domain"/>
    <property type="match status" value="1"/>
</dbReference>
<dbReference type="CDD" id="cd07377">
    <property type="entry name" value="WHTH_GntR"/>
    <property type="match status" value="1"/>
</dbReference>
<dbReference type="PRINTS" id="PR00035">
    <property type="entry name" value="HTHGNTR"/>
</dbReference>
<protein>
    <submittedName>
        <fullName evidence="7">DNA-binding protein</fullName>
    </submittedName>
    <submittedName>
        <fullName evidence="8">HTH-type transcriptional regulatory protein gabR</fullName>
    </submittedName>
</protein>
<dbReference type="PANTHER" id="PTHR46577:SF1">
    <property type="entry name" value="HTH-TYPE TRANSCRIPTIONAL REGULATORY PROTEIN GABR"/>
    <property type="match status" value="1"/>
</dbReference>
<dbReference type="Pfam" id="PF00155">
    <property type="entry name" value="Aminotran_1_2"/>
    <property type="match status" value="1"/>
</dbReference>
<evidence type="ECO:0000259" key="6">
    <source>
        <dbReference type="PROSITE" id="PS50949"/>
    </source>
</evidence>
<keyword evidence="3" id="KW-0805">Transcription regulation</keyword>
<dbReference type="AlphaFoldDB" id="A0A0J6C957"/>
<dbReference type="GO" id="GO:0030170">
    <property type="term" value="F:pyridoxal phosphate binding"/>
    <property type="evidence" value="ECO:0007669"/>
    <property type="project" value="InterPro"/>
</dbReference>
<dbReference type="CDD" id="cd00609">
    <property type="entry name" value="AAT_like"/>
    <property type="match status" value="1"/>
</dbReference>
<dbReference type="InterPro" id="IPR015421">
    <property type="entry name" value="PyrdxlP-dep_Trfase_major"/>
</dbReference>
<evidence type="ECO:0000256" key="4">
    <source>
        <dbReference type="ARBA" id="ARBA00023125"/>
    </source>
</evidence>
<dbReference type="GO" id="GO:0003700">
    <property type="term" value="F:DNA-binding transcription factor activity"/>
    <property type="evidence" value="ECO:0007669"/>
    <property type="project" value="InterPro"/>
</dbReference>
<evidence type="ECO:0000256" key="3">
    <source>
        <dbReference type="ARBA" id="ARBA00023015"/>
    </source>
</evidence>
<dbReference type="EMBL" id="CYTV01000001">
    <property type="protein sequence ID" value="CUI37233.1"/>
    <property type="molecule type" value="Genomic_DNA"/>
</dbReference>
<evidence type="ECO:0000256" key="1">
    <source>
        <dbReference type="ARBA" id="ARBA00005384"/>
    </source>
</evidence>
<keyword evidence="2" id="KW-0663">Pyridoxal phosphate</keyword>
<dbReference type="InterPro" id="IPR036390">
    <property type="entry name" value="WH_DNA-bd_sf"/>
</dbReference>
<dbReference type="PROSITE" id="PS50949">
    <property type="entry name" value="HTH_GNTR"/>
    <property type="match status" value="1"/>
</dbReference>
<proteinExistence type="inferred from homology"/>
<reference evidence="8 9" key="1">
    <citation type="submission" date="2015-09" db="EMBL/GenBank/DDBJ databases">
        <authorList>
            <person name="Jackson K.R."/>
            <person name="Lunt B.L."/>
            <person name="Fisher J.N.B."/>
            <person name="Gardner A.V."/>
            <person name="Bailey M.E."/>
            <person name="Deus L.M."/>
            <person name="Earl A.S."/>
            <person name="Gibby P.D."/>
            <person name="Hartmann K.A."/>
            <person name="Liu J.E."/>
            <person name="Manci A.M."/>
            <person name="Nielsen D.A."/>
            <person name="Solomon M.B."/>
            <person name="Breakwell D.P."/>
            <person name="Burnett S.H."/>
            <person name="Grose J.H."/>
        </authorList>
    </citation>
    <scope>NUCLEOTIDE SEQUENCE [LARGE SCALE GENOMIC DNA]</scope>
    <source>
        <strain evidence="8 9">2789STDY5608636</strain>
    </source>
</reference>
<evidence type="ECO:0000313" key="7">
    <source>
        <dbReference type="EMBL" id="ANY16426.1"/>
    </source>
</evidence>
<dbReference type="Gene3D" id="1.10.10.10">
    <property type="entry name" value="Winged helix-like DNA-binding domain superfamily/Winged helix DNA-binding domain"/>
    <property type="match status" value="1"/>
</dbReference>
<dbReference type="Gene3D" id="3.40.640.10">
    <property type="entry name" value="Type I PLP-dependent aspartate aminotransferase-like (Major domain)"/>
    <property type="match status" value="1"/>
</dbReference>
<dbReference type="GO" id="GO:0003677">
    <property type="term" value="F:DNA binding"/>
    <property type="evidence" value="ECO:0007669"/>
    <property type="project" value="UniProtKB-KW"/>
</dbReference>
<evidence type="ECO:0000313" key="8">
    <source>
        <dbReference type="EMBL" id="CUI37233.1"/>
    </source>
</evidence>
<dbReference type="PANTHER" id="PTHR46577">
    <property type="entry name" value="HTH-TYPE TRANSCRIPTIONAL REGULATORY PROTEIN GABR"/>
    <property type="match status" value="1"/>
</dbReference>
<keyword evidence="4 7" id="KW-0238">DNA-binding</keyword>
<keyword evidence="10" id="KW-1185">Reference proteome</keyword>
<organism evidence="8 9">
    <name type="scientific">Bordetella pseudohinzii</name>
    <dbReference type="NCBI Taxonomy" id="1331258"/>
    <lineage>
        <taxon>Bacteria</taxon>
        <taxon>Pseudomonadati</taxon>
        <taxon>Pseudomonadota</taxon>
        <taxon>Betaproteobacteria</taxon>
        <taxon>Burkholderiales</taxon>
        <taxon>Alcaligenaceae</taxon>
        <taxon>Bordetella</taxon>
    </lineage>
</organism>
<evidence type="ECO:0000313" key="9">
    <source>
        <dbReference type="Proteomes" id="UP000053096"/>
    </source>
</evidence>
<name>A0A0J6C957_9BORD</name>
<dbReference type="Proteomes" id="UP000092950">
    <property type="component" value="Chromosome"/>
</dbReference>
<reference evidence="7 10" key="2">
    <citation type="submission" date="2016-07" db="EMBL/GenBank/DDBJ databases">
        <title>Complete genome sequences of Bordetella pseudohinzii.</title>
        <authorList>
            <person name="Spilker T."/>
            <person name="Darrah R."/>
            <person name="LiPuma J.J."/>
        </authorList>
    </citation>
    <scope>NUCLEOTIDE SEQUENCE [LARGE SCALE GENOMIC DNA]</scope>
    <source>
        <strain evidence="7 10">HI4681</strain>
    </source>
</reference>
<accession>A0A0M7CC98</accession>
<dbReference type="RefSeq" id="WP_043209274.1">
    <property type="nucleotide sequence ID" value="NZ_CAJGUQ010000496.1"/>
</dbReference>
<dbReference type="InterPro" id="IPR015424">
    <property type="entry name" value="PyrdxlP-dep_Trfase"/>
</dbReference>
<dbReference type="InterPro" id="IPR000524">
    <property type="entry name" value="Tscrpt_reg_HTH_GntR"/>
</dbReference>
<evidence type="ECO:0000256" key="5">
    <source>
        <dbReference type="ARBA" id="ARBA00023163"/>
    </source>
</evidence>
<dbReference type="KEGG" id="bpdz:BBN53_11290"/>
<dbReference type="Pfam" id="PF00392">
    <property type="entry name" value="GntR"/>
    <property type="match status" value="1"/>
</dbReference>
<sequence length="487" mass="53233">MEDPTRLVLLDAPLSPGGMPLQRQLLQRLKTAILEGRLAPGTRLPASRGLAEALSISRNTVSIAYEHLAAEGYVLADRQGTRVAPLTRQRKAGTDLAAQEPARVARRLTRLVRTPHGTGSYLALRPGQPALSHFPAAAWRRALDRAMRRGGADSLSYGEPAGEPELRASIARYLGVARGVHCLPGQVVITEGTQEALALCVRLLADPGDIAWVEDPGYRGAKTAFFAGDLDVRPKPVDVEGLRLQARDWAEGPPRLVYVTPSHQYPTGGVMPAARRLDLIAQARRHQSWIIEDDYDSEFRHHGEPIAAMQGMAPQAPVLYIGSFSKTMFPSLRIGFVVLPERLVEATRVAVAELLRGGHRHEQLALADFIESGEFSRHLGRMRRLYRERQQALRAALARHLDVAHTVEGGQCGLHLTLRLPAKHDDKRIAMDALSHGMQPQPLSGFALAAPENGLVLGYGNTAAELFDPLARRLAQLTRQARRAAPA</sequence>
<dbReference type="InterPro" id="IPR036388">
    <property type="entry name" value="WH-like_DNA-bd_sf"/>
</dbReference>
<dbReference type="InterPro" id="IPR051446">
    <property type="entry name" value="HTH_trans_reg/aminotransferase"/>
</dbReference>
<keyword evidence="5" id="KW-0804">Transcription</keyword>
<dbReference type="Proteomes" id="UP000053096">
    <property type="component" value="Unassembled WGS sequence"/>
</dbReference>
<evidence type="ECO:0000256" key="2">
    <source>
        <dbReference type="ARBA" id="ARBA00022898"/>
    </source>
</evidence>
<evidence type="ECO:0000313" key="10">
    <source>
        <dbReference type="Proteomes" id="UP000092950"/>
    </source>
</evidence>
<feature type="domain" description="HTH gntR-type" evidence="6">
    <location>
        <begin position="19"/>
        <end position="86"/>
    </location>
</feature>
<gene>
    <name evidence="8" type="primary">gabR_1</name>
    <name evidence="7" type="ORF">BBN53_11290</name>
    <name evidence="8" type="ORF">ERS370011_00298</name>
</gene>
<dbReference type="SUPFAM" id="SSF53383">
    <property type="entry name" value="PLP-dependent transferases"/>
    <property type="match status" value="1"/>
</dbReference>
<accession>A0A0J6C957</accession>